<keyword evidence="2" id="KW-1185">Reference proteome</keyword>
<reference evidence="1 2" key="1">
    <citation type="journal article" date="2022" name="Genome Biol. Evol.">
        <title>The Spruce Budworm Genome: Reconstructing the Evolutionary History of Antifreeze Proteins.</title>
        <authorList>
            <person name="Beliveau C."/>
            <person name="Gagne P."/>
            <person name="Picq S."/>
            <person name="Vernygora O."/>
            <person name="Keeling C.I."/>
            <person name="Pinkney K."/>
            <person name="Doucet D."/>
            <person name="Wen F."/>
            <person name="Johnston J.S."/>
            <person name="Maaroufi H."/>
            <person name="Boyle B."/>
            <person name="Laroche J."/>
            <person name="Dewar K."/>
            <person name="Juretic N."/>
            <person name="Blackburn G."/>
            <person name="Nisole A."/>
            <person name="Brunet B."/>
            <person name="Brandao M."/>
            <person name="Lumley L."/>
            <person name="Duan J."/>
            <person name="Quan G."/>
            <person name="Lucarotti C.J."/>
            <person name="Roe A.D."/>
            <person name="Sperling F.A.H."/>
            <person name="Levesque R.C."/>
            <person name="Cusson M."/>
        </authorList>
    </citation>
    <scope>NUCLEOTIDE SEQUENCE [LARGE SCALE GENOMIC DNA]</scope>
    <source>
        <strain evidence="1">Glfc:IPQL:Cfum</strain>
    </source>
</reference>
<evidence type="ECO:0000313" key="1">
    <source>
        <dbReference type="EMBL" id="KAI8421143.1"/>
    </source>
</evidence>
<name>A0ACC0JAJ5_CHOFU</name>
<protein>
    <submittedName>
        <fullName evidence="1">Uncharacterized protein</fullName>
    </submittedName>
</protein>
<dbReference type="EMBL" id="CM046113">
    <property type="protein sequence ID" value="KAI8421143.1"/>
    <property type="molecule type" value="Genomic_DNA"/>
</dbReference>
<sequence>MVSDHSHPWTPTALLGLRVRCQPKDRVGEGGRGVLPPDLPLTLRTPTNVPRKVWVPAQFIPGRTGAGLLILNGFTFYMKNHQAHGKKQWYCSSRDVHGCRADVITYKGADGRDYISIFRGRHIHDPPRLRQCHDGRFIREKDFFARQTLKNLLSTFSPDRQYGPYLQRQQVLDQQSLSEHNKLDVQGSQETRLQFLHSNNLLLVKGRTGKDLLMLNGYTYYQHKILRDGFRWSCTQMGSRSCRGFLHVTKEMLVVRAHTEHTHPPSTYFLEKIKQQFAREVDVKKSSSDEEDVNSALSLKIASIQGRVGF</sequence>
<gene>
    <name evidence="1" type="ORF">MSG28_008230</name>
</gene>
<proteinExistence type="predicted"/>
<dbReference type="Proteomes" id="UP001064048">
    <property type="component" value="Chromosome 13"/>
</dbReference>
<evidence type="ECO:0000313" key="2">
    <source>
        <dbReference type="Proteomes" id="UP001064048"/>
    </source>
</evidence>
<comment type="caution">
    <text evidence="1">The sequence shown here is derived from an EMBL/GenBank/DDBJ whole genome shotgun (WGS) entry which is preliminary data.</text>
</comment>
<organism evidence="1 2">
    <name type="scientific">Choristoneura fumiferana</name>
    <name type="common">Spruce budworm moth</name>
    <name type="synonym">Archips fumiferana</name>
    <dbReference type="NCBI Taxonomy" id="7141"/>
    <lineage>
        <taxon>Eukaryota</taxon>
        <taxon>Metazoa</taxon>
        <taxon>Ecdysozoa</taxon>
        <taxon>Arthropoda</taxon>
        <taxon>Hexapoda</taxon>
        <taxon>Insecta</taxon>
        <taxon>Pterygota</taxon>
        <taxon>Neoptera</taxon>
        <taxon>Endopterygota</taxon>
        <taxon>Lepidoptera</taxon>
        <taxon>Glossata</taxon>
        <taxon>Ditrysia</taxon>
        <taxon>Tortricoidea</taxon>
        <taxon>Tortricidae</taxon>
        <taxon>Tortricinae</taxon>
        <taxon>Choristoneura</taxon>
    </lineage>
</organism>
<accession>A0ACC0JAJ5</accession>